<dbReference type="Gene3D" id="2.40.50.140">
    <property type="entry name" value="Nucleic acid-binding proteins"/>
    <property type="match status" value="1"/>
</dbReference>
<keyword evidence="4 8" id="KW-0227">DNA damage</keyword>
<dbReference type="PATRIC" id="fig|1172194.4.peg.532"/>
<dbReference type="SUPFAM" id="SSF57863">
    <property type="entry name" value="ArfGap/RecO-like zinc finger"/>
    <property type="match status" value="1"/>
</dbReference>
<dbReference type="GO" id="GO:0043590">
    <property type="term" value="C:bacterial nucleoid"/>
    <property type="evidence" value="ECO:0007669"/>
    <property type="project" value="TreeGrafter"/>
</dbReference>
<dbReference type="PANTHER" id="PTHR33991:SF1">
    <property type="entry name" value="DNA REPAIR PROTEIN RECO"/>
    <property type="match status" value="1"/>
</dbReference>
<dbReference type="InterPro" id="IPR042242">
    <property type="entry name" value="RecO_C"/>
</dbReference>
<proteinExistence type="inferred from homology"/>
<evidence type="ECO:0000256" key="4">
    <source>
        <dbReference type="ARBA" id="ARBA00022763"/>
    </source>
</evidence>
<dbReference type="SUPFAM" id="SSF50249">
    <property type="entry name" value="Nucleic acid-binding proteins"/>
    <property type="match status" value="1"/>
</dbReference>
<evidence type="ECO:0000256" key="2">
    <source>
        <dbReference type="ARBA" id="ARBA00007452"/>
    </source>
</evidence>
<dbReference type="Pfam" id="PF02565">
    <property type="entry name" value="RecO_C"/>
    <property type="match status" value="1"/>
</dbReference>
<dbReference type="Proteomes" id="UP000003704">
    <property type="component" value="Unassembled WGS sequence"/>
</dbReference>
<evidence type="ECO:0000313" key="11">
    <source>
        <dbReference type="Proteomes" id="UP000003704"/>
    </source>
</evidence>
<dbReference type="EMBL" id="AKGD01000001">
    <property type="protein sequence ID" value="EIT70419.1"/>
    <property type="molecule type" value="Genomic_DNA"/>
</dbReference>
<evidence type="ECO:0000256" key="7">
    <source>
        <dbReference type="ARBA" id="ARBA00033409"/>
    </source>
</evidence>
<organism evidence="10 11">
    <name type="scientific">Hydrocarboniphaga effusa AP103</name>
    <dbReference type="NCBI Taxonomy" id="1172194"/>
    <lineage>
        <taxon>Bacteria</taxon>
        <taxon>Pseudomonadati</taxon>
        <taxon>Pseudomonadota</taxon>
        <taxon>Gammaproteobacteria</taxon>
        <taxon>Nevskiales</taxon>
        <taxon>Nevskiaceae</taxon>
        <taxon>Hydrocarboniphaga</taxon>
    </lineage>
</organism>
<evidence type="ECO:0000256" key="8">
    <source>
        <dbReference type="HAMAP-Rule" id="MF_00201"/>
    </source>
</evidence>
<dbReference type="PANTHER" id="PTHR33991">
    <property type="entry name" value="DNA REPAIR PROTEIN RECO"/>
    <property type="match status" value="1"/>
</dbReference>
<dbReference type="InterPro" id="IPR012340">
    <property type="entry name" value="NA-bd_OB-fold"/>
</dbReference>
<gene>
    <name evidence="8" type="primary">recO</name>
    <name evidence="10" type="ORF">WQQ_05560</name>
</gene>
<dbReference type="RefSeq" id="WP_007183512.1">
    <property type="nucleotide sequence ID" value="NZ_AKGD01000001.1"/>
</dbReference>
<evidence type="ECO:0000256" key="6">
    <source>
        <dbReference type="ARBA" id="ARBA00023204"/>
    </source>
</evidence>
<comment type="similarity">
    <text evidence="2 8">Belongs to the RecO family.</text>
</comment>
<keyword evidence="5 8" id="KW-0233">DNA recombination</keyword>
<feature type="domain" description="DNA replication/recombination mediator RecO N-terminal" evidence="9">
    <location>
        <begin position="11"/>
        <end position="79"/>
    </location>
</feature>
<sequence>MARARIELALAHVLRTQPFRDTSLLVEAFSQDHGRVGLVARGARAPKSRLRALLQPFQPLLLSWSEQGDLGSLTGAEAAAQPVTLSGEAVFCGWYLNELLLTLVQRHDPHPQLYADYTEALALLPQRIEPSLRRFEMRLLNELGYGLDLPDDLDAALHYRFDAEEGAIPVSAAAPQVLHVYSGASLIALRDERFDDAAALRDMRRLLNRQLKPLLGSRELESARLLRALRARSSLQ</sequence>
<dbReference type="NCBIfam" id="TIGR00613">
    <property type="entry name" value="reco"/>
    <property type="match status" value="1"/>
</dbReference>
<accession>I7ZEU2</accession>
<dbReference type="Pfam" id="PF11967">
    <property type="entry name" value="RecO_N"/>
    <property type="match status" value="1"/>
</dbReference>
<dbReference type="InterPro" id="IPR022572">
    <property type="entry name" value="DNA_rep/recomb_RecO_N"/>
</dbReference>
<dbReference type="InterPro" id="IPR037278">
    <property type="entry name" value="ARFGAP/RecO"/>
</dbReference>
<evidence type="ECO:0000256" key="1">
    <source>
        <dbReference type="ARBA" id="ARBA00003065"/>
    </source>
</evidence>
<dbReference type="STRING" id="1172194.WQQ_05560"/>
<name>I7ZEU2_9GAMM</name>
<comment type="caution">
    <text evidence="10">The sequence shown here is derived from an EMBL/GenBank/DDBJ whole genome shotgun (WGS) entry which is preliminary data.</text>
</comment>
<dbReference type="Gene3D" id="1.20.1440.120">
    <property type="entry name" value="Recombination protein O, C-terminal domain"/>
    <property type="match status" value="1"/>
</dbReference>
<comment type="function">
    <text evidence="1 8">Involved in DNA repair and RecF pathway recombination.</text>
</comment>
<evidence type="ECO:0000313" key="10">
    <source>
        <dbReference type="EMBL" id="EIT70419.1"/>
    </source>
</evidence>
<evidence type="ECO:0000256" key="3">
    <source>
        <dbReference type="ARBA" id="ARBA00021310"/>
    </source>
</evidence>
<dbReference type="AlphaFoldDB" id="I7ZEU2"/>
<keyword evidence="11" id="KW-1185">Reference proteome</keyword>
<keyword evidence="6 8" id="KW-0234">DNA repair</keyword>
<evidence type="ECO:0000259" key="9">
    <source>
        <dbReference type="Pfam" id="PF11967"/>
    </source>
</evidence>
<dbReference type="OrthoDB" id="9804792at2"/>
<protein>
    <recommendedName>
        <fullName evidence="3 8">DNA repair protein RecO</fullName>
    </recommendedName>
    <alternativeName>
        <fullName evidence="7 8">Recombination protein O</fullName>
    </alternativeName>
</protein>
<dbReference type="HAMAP" id="MF_00201">
    <property type="entry name" value="RecO"/>
    <property type="match status" value="1"/>
</dbReference>
<evidence type="ECO:0000256" key="5">
    <source>
        <dbReference type="ARBA" id="ARBA00023172"/>
    </source>
</evidence>
<dbReference type="GO" id="GO:0006310">
    <property type="term" value="P:DNA recombination"/>
    <property type="evidence" value="ECO:0007669"/>
    <property type="project" value="UniProtKB-UniRule"/>
</dbReference>
<reference evidence="10 11" key="1">
    <citation type="journal article" date="2012" name="J. Bacteriol.">
        <title>Genome Sequence of n-Alkane-Degrading Hydrocarboniphaga effusa Strain AP103T (ATCC BAA-332T).</title>
        <authorList>
            <person name="Chang H.K."/>
            <person name="Zylstra G.J."/>
            <person name="Chae J.C."/>
        </authorList>
    </citation>
    <scope>NUCLEOTIDE SEQUENCE [LARGE SCALE GENOMIC DNA]</scope>
    <source>
        <strain evidence="10 11">AP103</strain>
    </source>
</reference>
<dbReference type="GO" id="GO:0006302">
    <property type="term" value="P:double-strand break repair"/>
    <property type="evidence" value="ECO:0007669"/>
    <property type="project" value="TreeGrafter"/>
</dbReference>
<dbReference type="InterPro" id="IPR003717">
    <property type="entry name" value="RecO"/>
</dbReference>